<gene>
    <name evidence="2" type="ORF">Din_010767</name>
</gene>
<proteinExistence type="predicted"/>
<protein>
    <submittedName>
        <fullName evidence="2">Uncharacterized protein</fullName>
    </submittedName>
</protein>
<evidence type="ECO:0000313" key="2">
    <source>
        <dbReference type="EMBL" id="MPA41326.1"/>
    </source>
</evidence>
<feature type="compositionally biased region" description="Basic and acidic residues" evidence="1">
    <location>
        <begin position="1"/>
        <end position="25"/>
    </location>
</feature>
<evidence type="ECO:0000256" key="1">
    <source>
        <dbReference type="SAM" id="MobiDB-lite"/>
    </source>
</evidence>
<reference evidence="2" key="1">
    <citation type="submission" date="2019-08" db="EMBL/GenBank/DDBJ databases">
        <title>Reference gene set and small RNA set construction with multiple tissues from Davidia involucrata Baill.</title>
        <authorList>
            <person name="Yang H."/>
            <person name="Zhou C."/>
            <person name="Li G."/>
            <person name="Wang J."/>
            <person name="Gao P."/>
            <person name="Wang M."/>
            <person name="Wang R."/>
            <person name="Zhao Y."/>
        </authorList>
    </citation>
    <scope>NUCLEOTIDE SEQUENCE</scope>
    <source>
        <tissue evidence="2">Mixed with DoveR01_LX</tissue>
    </source>
</reference>
<feature type="compositionally biased region" description="Polar residues" evidence="1">
    <location>
        <begin position="26"/>
        <end position="41"/>
    </location>
</feature>
<accession>A0A5B6ZD19</accession>
<feature type="compositionally biased region" description="Polar residues" evidence="1">
    <location>
        <begin position="103"/>
        <end position="114"/>
    </location>
</feature>
<feature type="compositionally biased region" description="Basic and acidic residues" evidence="1">
    <location>
        <begin position="67"/>
        <end position="93"/>
    </location>
</feature>
<dbReference type="PANTHER" id="PTHR34837">
    <property type="entry name" value="OS05G0595500 PROTEIN"/>
    <property type="match status" value="1"/>
</dbReference>
<dbReference type="EMBL" id="GHES01010767">
    <property type="protein sequence ID" value="MPA41326.1"/>
    <property type="molecule type" value="Transcribed_RNA"/>
</dbReference>
<feature type="compositionally biased region" description="Polar residues" evidence="1">
    <location>
        <begin position="300"/>
        <end position="313"/>
    </location>
</feature>
<feature type="compositionally biased region" description="Basic and acidic residues" evidence="1">
    <location>
        <begin position="42"/>
        <end position="57"/>
    </location>
</feature>
<feature type="compositionally biased region" description="Polar residues" evidence="1">
    <location>
        <begin position="528"/>
        <end position="545"/>
    </location>
</feature>
<feature type="region of interest" description="Disordered" evidence="1">
    <location>
        <begin position="1"/>
        <end position="158"/>
    </location>
</feature>
<dbReference type="PANTHER" id="PTHR34837:SF1">
    <property type="entry name" value="LOW PROTEIN: ZINC FINGER CCCH DOMAIN PROTEIN"/>
    <property type="match status" value="1"/>
</dbReference>
<feature type="region of interest" description="Disordered" evidence="1">
    <location>
        <begin position="528"/>
        <end position="559"/>
    </location>
</feature>
<feature type="region of interest" description="Disordered" evidence="1">
    <location>
        <begin position="287"/>
        <end position="326"/>
    </location>
</feature>
<name>A0A5B6ZD19_DAVIN</name>
<organism evidence="2">
    <name type="scientific">Davidia involucrata</name>
    <name type="common">Dove tree</name>
    <dbReference type="NCBI Taxonomy" id="16924"/>
    <lineage>
        <taxon>Eukaryota</taxon>
        <taxon>Viridiplantae</taxon>
        <taxon>Streptophyta</taxon>
        <taxon>Embryophyta</taxon>
        <taxon>Tracheophyta</taxon>
        <taxon>Spermatophyta</taxon>
        <taxon>Magnoliopsida</taxon>
        <taxon>eudicotyledons</taxon>
        <taxon>Gunneridae</taxon>
        <taxon>Pentapetalae</taxon>
        <taxon>asterids</taxon>
        <taxon>Cornales</taxon>
        <taxon>Nyssaceae</taxon>
        <taxon>Davidia</taxon>
    </lineage>
</organism>
<dbReference type="AlphaFoldDB" id="A0A5B6ZD19"/>
<sequence length="674" mass="74469">MEKPVLKDDSHLGEFSVERRPKSDSRTSPLQLVDKSPSSSSTDRRHLNKSDARRSLDVEESGQRSGGSRDARDYSDKEGRGSREFPMETHPVDEFSQADGDTLSVSSPFSRTSRLPSNSKSLLPPPPPPFRTGVDYPLGFGSSEDDSRGKSNNRHRRVGDFNMGRVQGSAWKGVPNWPSPVANGFIPFQHGPPPVGFHPVMQQFPAPPMFGVRPSMELNHTGLPYHIADADRFSSHGRSLGWRNPVDDSCPPLHGWDANNGVSRDESHIYGRPDWDHNRTLTSGRGWETSGDMWKGQNGGVSTELPSAPQKQDYSAHGPTDKVWTGQLGQQNQNEENQPGLQAESLDINQSSDALAMNSLEAPKTVPEETPNISKTSRKDDDHLWHVYLSKLDISADLTQPELYNQCTSLMDINQNLNPDEDDSKILYVEEVIGAEAVISNKTSRASLFAAINDSVFQKAMSLYKKQREEISAINGEKVPFLENLEFVPTTDQEKVGSIDDKPGELDPPCDRLEAEGAVSNSIQEKADLSNTSQKLEVSPATTYQKAGEPISPNSLEKSKEPISTLNKVKMEVDQVLNQETMEHVVEDKSSSLEIVERSDAHLPGKVKIENWVSDSRGDYSANNNEEQKLVDIKCGPLLFSDVSSEACEPVMPESIECGSVNLSRIHHSPESTH</sequence>